<evidence type="ECO:0000313" key="2">
    <source>
        <dbReference type="EMBL" id="MBD7944703.1"/>
    </source>
</evidence>
<dbReference type="Pfam" id="PF04865">
    <property type="entry name" value="Baseplate_J"/>
    <property type="match status" value="1"/>
</dbReference>
<organism evidence="2 3">
    <name type="scientific">Psychrobacillus faecigallinarum</name>
    <dbReference type="NCBI Taxonomy" id="2762235"/>
    <lineage>
        <taxon>Bacteria</taxon>
        <taxon>Bacillati</taxon>
        <taxon>Bacillota</taxon>
        <taxon>Bacilli</taxon>
        <taxon>Bacillales</taxon>
        <taxon>Bacillaceae</taxon>
        <taxon>Psychrobacillus</taxon>
    </lineage>
</organism>
<proteinExistence type="predicted"/>
<protein>
    <submittedName>
        <fullName evidence="2">Baseplate J/gp47 family protein</fullName>
    </submittedName>
</protein>
<evidence type="ECO:0000259" key="1">
    <source>
        <dbReference type="Pfam" id="PF04865"/>
    </source>
</evidence>
<sequence length="394" mass="42713">MALNSSGYKRKTFDDLLSDMSAKAKQVFGENANVSERSVLGILLRIMAWFLSLAWQDNENVYYSAYRKTAEGAQLDMLLPYAGITRNLDQYSFGALEITGTPNYLVSAGFLVSKKNTDIFFETTEDLILSPLGKGIVEIKALELGTAGNTAANTITEIVNPDADVLSVTNITETKGGREKETDLEARERASITVEGIGSATTNAIRTNLLKIPSIRAATVKENFGDVPDEYGTPMRAFQAFVLGGTDQEIAAAIFEKKAGGIQPYGTTYVDVIDDSGNPQQVGFTRAIEIPIYIKATINTNTSFPSNGIEQVKSMLIRYIGGSDVDSTIYAGLNMGEDVIESRLIARTFQVPGIEDVSIQLSTDGIDYSDSNIFIGLQEVAQLDANNIEVTVIV</sequence>
<keyword evidence="3" id="KW-1185">Reference proteome</keyword>
<name>A0ABR8RA78_9BACI</name>
<evidence type="ECO:0000313" key="3">
    <source>
        <dbReference type="Proteomes" id="UP000640786"/>
    </source>
</evidence>
<dbReference type="InterPro" id="IPR006949">
    <property type="entry name" value="Barrel_Baseplate_J-like"/>
</dbReference>
<gene>
    <name evidence="2" type="ORF">H9650_11310</name>
</gene>
<comment type="caution">
    <text evidence="2">The sequence shown here is derived from an EMBL/GenBank/DDBJ whole genome shotgun (WGS) entry which is preliminary data.</text>
</comment>
<feature type="domain" description="Baseplate protein J-like barrel" evidence="1">
    <location>
        <begin position="96"/>
        <end position="177"/>
    </location>
</feature>
<dbReference type="EMBL" id="JACSQO010000005">
    <property type="protein sequence ID" value="MBD7944703.1"/>
    <property type="molecule type" value="Genomic_DNA"/>
</dbReference>
<dbReference type="PANTHER" id="PTHR37829">
    <property type="entry name" value="PHAGE-LIKE ELEMENT PBSX PROTEIN XKDT"/>
    <property type="match status" value="1"/>
</dbReference>
<dbReference type="InterPro" id="IPR052399">
    <property type="entry name" value="Phage_Baseplate_Assmbl_Protein"/>
</dbReference>
<dbReference type="PANTHER" id="PTHR37829:SF3">
    <property type="entry name" value="PROTEIN JAYE-RELATED"/>
    <property type="match status" value="1"/>
</dbReference>
<accession>A0ABR8RA78</accession>
<dbReference type="RefSeq" id="WP_191697238.1">
    <property type="nucleotide sequence ID" value="NZ_JACSQO010000005.1"/>
</dbReference>
<dbReference type="Proteomes" id="UP000640786">
    <property type="component" value="Unassembled WGS sequence"/>
</dbReference>
<reference evidence="2 3" key="1">
    <citation type="submission" date="2020-08" db="EMBL/GenBank/DDBJ databases">
        <title>A Genomic Blueprint of the Chicken Gut Microbiome.</title>
        <authorList>
            <person name="Gilroy R."/>
            <person name="Ravi A."/>
            <person name="Getino M."/>
            <person name="Pursley I."/>
            <person name="Horton D.L."/>
            <person name="Alikhan N.-F."/>
            <person name="Baker D."/>
            <person name="Gharbi K."/>
            <person name="Hall N."/>
            <person name="Watson M."/>
            <person name="Adriaenssens E.M."/>
            <person name="Foster-Nyarko E."/>
            <person name="Jarju S."/>
            <person name="Secka A."/>
            <person name="Antonio M."/>
            <person name="Oren A."/>
            <person name="Chaudhuri R."/>
            <person name="La Ragione R.M."/>
            <person name="Hildebrand F."/>
            <person name="Pallen M.J."/>
        </authorList>
    </citation>
    <scope>NUCLEOTIDE SEQUENCE [LARGE SCALE GENOMIC DNA]</scope>
    <source>
        <strain evidence="2 3">Sa2BUA9</strain>
    </source>
</reference>